<dbReference type="InterPro" id="IPR006047">
    <property type="entry name" value="GH13_cat_dom"/>
</dbReference>
<evidence type="ECO:0000259" key="4">
    <source>
        <dbReference type="SMART" id="SM00642"/>
    </source>
</evidence>
<dbReference type="PANTHER" id="PTHR10357:SF210">
    <property type="entry name" value="MALTODEXTRIN GLUCOSIDASE"/>
    <property type="match status" value="1"/>
</dbReference>
<dbReference type="CDD" id="cd11338">
    <property type="entry name" value="AmyAc_CMD"/>
    <property type="match status" value="1"/>
</dbReference>
<evidence type="ECO:0000256" key="3">
    <source>
        <dbReference type="ARBA" id="ARBA00023295"/>
    </source>
</evidence>
<dbReference type="Gene3D" id="3.90.400.10">
    <property type="entry name" value="Oligo-1,6-glucosidase, Domain 2"/>
    <property type="match status" value="1"/>
</dbReference>
<feature type="domain" description="Glycosyl hydrolase family 13 catalytic" evidence="4">
    <location>
        <begin position="173"/>
        <end position="588"/>
    </location>
</feature>
<name>A0A6A8MAU9_9FIRM</name>
<dbReference type="CDD" id="cd02857">
    <property type="entry name" value="E_set_CDase_PDE_N"/>
    <property type="match status" value="1"/>
</dbReference>
<dbReference type="Gene3D" id="3.20.20.80">
    <property type="entry name" value="Glycosidases"/>
    <property type="match status" value="1"/>
</dbReference>
<evidence type="ECO:0000313" key="5">
    <source>
        <dbReference type="EMBL" id="MST69339.1"/>
    </source>
</evidence>
<dbReference type="InterPro" id="IPR014756">
    <property type="entry name" value="Ig_E-set"/>
</dbReference>
<dbReference type="InterPro" id="IPR004185">
    <property type="entry name" value="Glyco_hydro_13_lg-like_dom"/>
</dbReference>
<sequence>MSFSPRGCRAEGPVAGTFAGFLRNEIYCSIRGQMDIQKIIFNPGNERFRKPPGAIKSGEILKLRLYVGIDLEPRSVKVVFRYDRHTQPAVYEMEGTERTSGGQYVAWEGAFPVFDTGLYWYYFIVDTPAGEISFGPEGMGNQRDSWNQGSWQQTVYKRKYDVPQWLQGGVIYQIFVDRFCRSSECQELENRLYIKPTAGSPARKLHWNWSDMPDYKPQNGQIMNNDFFGGDLKGIESKLDYLQDLGVTCLYLSPIFRAYSNHKYDTADYMEIDPLFGTGEDFRELCEKAEEKGIRIILDGVFAHTGSDSVYFDKEERYGDGALHHEDSKYRDWYIFTGTGHGGPGYETWWGISTLPKLNKNNRAFRNFICGPDGVARRWLRAGASGWRLDVADELPSDFLRLLTEAVKEEKPDGLVLGEVWEDASSKEAYGQRKNYFEGDKLDSVTNYPFKNGIIQLVRNGDPGELSEKVSTLCQNYPPEVMNCTMNILDSHDTTRILTALAGEIPPNEGDRDWMASAHLSPEEMERGRNLLKIASAIQMTLPGVPCIYYGDERGMEGYSDPFNRATVNWDNADQNLLEWYKKIISIRKNHQVYVSGKCETVAESAGLYAFRRFFPDNDEPENNQQSGIREALGKTSEAGNRRSVITAANCGQSVESMSLTGRWKDLITGKILTGRTDVLPGEILILEEQPETLGTDIKRTGPRKTSNYCHI</sequence>
<dbReference type="GO" id="GO:0005975">
    <property type="term" value="P:carbohydrate metabolic process"/>
    <property type="evidence" value="ECO:0007669"/>
    <property type="project" value="InterPro"/>
</dbReference>
<comment type="similarity">
    <text evidence="1">Belongs to the glycosyl hydrolase 13 family.</text>
</comment>
<dbReference type="SMART" id="SM00642">
    <property type="entry name" value="Aamy"/>
    <property type="match status" value="1"/>
</dbReference>
<dbReference type="PANTHER" id="PTHR10357">
    <property type="entry name" value="ALPHA-AMYLASE FAMILY MEMBER"/>
    <property type="match status" value="1"/>
</dbReference>
<reference evidence="5" key="1">
    <citation type="submission" date="2019-09" db="EMBL/GenBank/DDBJ databases">
        <title>In-depth cultivation of the pig gut microbiome towards novel bacterial diversity and tailored functional studies.</title>
        <authorList>
            <person name="Wylensek D."/>
            <person name="Hitch T.C.A."/>
            <person name="Clavel T."/>
        </authorList>
    </citation>
    <scope>NUCLEOTIDE SEQUENCE</scope>
    <source>
        <strain evidence="5">RF-744-FAT-WT-3</strain>
    </source>
</reference>
<dbReference type="InterPro" id="IPR013783">
    <property type="entry name" value="Ig-like_fold"/>
</dbReference>
<dbReference type="Gene3D" id="2.60.40.10">
    <property type="entry name" value="Immunoglobulins"/>
    <property type="match status" value="1"/>
</dbReference>
<dbReference type="InterPro" id="IPR017853">
    <property type="entry name" value="GH"/>
</dbReference>
<comment type="caution">
    <text evidence="5">The sequence shown here is derived from an EMBL/GenBank/DDBJ whole genome shotgun (WGS) entry which is preliminary data.</text>
</comment>
<organism evidence="5">
    <name type="scientific">Baileyella intestinalis</name>
    <dbReference type="NCBI Taxonomy" id="2606709"/>
    <lineage>
        <taxon>Bacteria</taxon>
        <taxon>Bacillati</taxon>
        <taxon>Bacillota</taxon>
        <taxon>Clostridia</taxon>
        <taxon>Peptostreptococcales</taxon>
        <taxon>Anaerovoracaceae</taxon>
        <taxon>Baileyella</taxon>
    </lineage>
</organism>
<dbReference type="Pfam" id="PF00128">
    <property type="entry name" value="Alpha-amylase"/>
    <property type="match status" value="1"/>
</dbReference>
<keyword evidence="3" id="KW-0326">Glycosidase</keyword>
<evidence type="ECO:0000256" key="1">
    <source>
        <dbReference type="ARBA" id="ARBA00008061"/>
    </source>
</evidence>
<gene>
    <name evidence="5" type="ORF">FYJ66_07020</name>
</gene>
<dbReference type="AlphaFoldDB" id="A0A6A8MAU9"/>
<dbReference type="EMBL" id="VUNB01000005">
    <property type="protein sequence ID" value="MST69339.1"/>
    <property type="molecule type" value="Genomic_DNA"/>
</dbReference>
<protein>
    <submittedName>
        <fullName evidence="5">Glycoside hydrolase family 13 protein</fullName>
    </submittedName>
</protein>
<accession>A0A6A8MAU9</accession>
<keyword evidence="2 5" id="KW-0378">Hydrolase</keyword>
<dbReference type="SUPFAM" id="SSF81296">
    <property type="entry name" value="E set domains"/>
    <property type="match status" value="1"/>
</dbReference>
<proteinExistence type="inferred from homology"/>
<dbReference type="GO" id="GO:0004553">
    <property type="term" value="F:hydrolase activity, hydrolyzing O-glycosyl compounds"/>
    <property type="evidence" value="ECO:0007669"/>
    <property type="project" value="InterPro"/>
</dbReference>
<evidence type="ECO:0000256" key="2">
    <source>
        <dbReference type="ARBA" id="ARBA00022801"/>
    </source>
</evidence>
<dbReference type="InterPro" id="IPR045857">
    <property type="entry name" value="O16G_dom_2"/>
</dbReference>
<dbReference type="SUPFAM" id="SSF51445">
    <property type="entry name" value="(Trans)glycosidases"/>
    <property type="match status" value="1"/>
</dbReference>